<dbReference type="PANTHER" id="PTHR43877">
    <property type="entry name" value="AMINOALKYLPHOSPHONATE N-ACETYLTRANSFERASE-RELATED-RELATED"/>
    <property type="match status" value="1"/>
</dbReference>
<comment type="caution">
    <text evidence="4">The sequence shown here is derived from an EMBL/GenBank/DDBJ whole genome shotgun (WGS) entry which is preliminary data.</text>
</comment>
<evidence type="ECO:0000313" key="5">
    <source>
        <dbReference type="Proteomes" id="UP001356308"/>
    </source>
</evidence>
<dbReference type="CDD" id="cd04301">
    <property type="entry name" value="NAT_SF"/>
    <property type="match status" value="1"/>
</dbReference>
<evidence type="ECO:0000256" key="1">
    <source>
        <dbReference type="ARBA" id="ARBA00022679"/>
    </source>
</evidence>
<reference evidence="4 5" key="1">
    <citation type="submission" date="2024-01" db="EMBL/GenBank/DDBJ databases">
        <title>Maribacter spp. originated from different algae showed divergent polysaccharides utilization ability.</title>
        <authorList>
            <person name="Wang H."/>
            <person name="Wu Y."/>
        </authorList>
    </citation>
    <scope>NUCLEOTIDE SEQUENCE [LARGE SCALE GENOMIC DNA]</scope>
    <source>
        <strain evidence="4 5">PR1</strain>
    </source>
</reference>
<dbReference type="InterPro" id="IPR000182">
    <property type="entry name" value="GNAT_dom"/>
</dbReference>
<dbReference type="InterPro" id="IPR016181">
    <property type="entry name" value="Acyl_CoA_acyltransferase"/>
</dbReference>
<dbReference type="RefSeq" id="WP_272652705.1">
    <property type="nucleotide sequence ID" value="NZ_JAZDDG010000009.1"/>
</dbReference>
<dbReference type="PROSITE" id="PS51186">
    <property type="entry name" value="GNAT"/>
    <property type="match status" value="1"/>
</dbReference>
<evidence type="ECO:0000259" key="3">
    <source>
        <dbReference type="PROSITE" id="PS51186"/>
    </source>
</evidence>
<gene>
    <name evidence="4" type="ORF">V1I91_18260</name>
</gene>
<sequence length="180" mass="20926">MNNIEIRQANKKDAKSIALLGRTTFSETFAHYFRYEQDLLDYLEATFSIDKIENSIAKPTNRYWVTIVNGIPAGYAKLKLNSKSEFILNGPVCQLQKIYILKDFLSMRIGGGLQHHLLEESKQLGFKDIWLSVLKENTRAINFYDKSGFIEIGEHNFQIGREIFHFFVMKKNLQTIEEKP</sequence>
<dbReference type="Proteomes" id="UP001356308">
    <property type="component" value="Unassembled WGS sequence"/>
</dbReference>
<evidence type="ECO:0000256" key="2">
    <source>
        <dbReference type="ARBA" id="ARBA00023315"/>
    </source>
</evidence>
<organism evidence="4 5">
    <name type="scientific">Maribacter cobaltidurans</name>
    <dbReference type="NCBI Taxonomy" id="1178778"/>
    <lineage>
        <taxon>Bacteria</taxon>
        <taxon>Pseudomonadati</taxon>
        <taxon>Bacteroidota</taxon>
        <taxon>Flavobacteriia</taxon>
        <taxon>Flavobacteriales</taxon>
        <taxon>Flavobacteriaceae</taxon>
        <taxon>Maribacter</taxon>
    </lineage>
</organism>
<dbReference type="SUPFAM" id="SSF55729">
    <property type="entry name" value="Acyl-CoA N-acyltransferases (Nat)"/>
    <property type="match status" value="1"/>
</dbReference>
<accession>A0ABU7IYF7</accession>
<dbReference type="Gene3D" id="3.40.630.30">
    <property type="match status" value="1"/>
</dbReference>
<proteinExistence type="predicted"/>
<dbReference type="InterPro" id="IPR050832">
    <property type="entry name" value="Bact_Acetyltransf"/>
</dbReference>
<protein>
    <submittedName>
        <fullName evidence="4">GNAT family N-acetyltransferase</fullName>
    </submittedName>
</protein>
<keyword evidence="5" id="KW-1185">Reference proteome</keyword>
<keyword evidence="2" id="KW-0012">Acyltransferase</keyword>
<dbReference type="EMBL" id="JAZDDG010000009">
    <property type="protein sequence ID" value="MEE1978027.1"/>
    <property type="molecule type" value="Genomic_DNA"/>
</dbReference>
<keyword evidence="1" id="KW-0808">Transferase</keyword>
<feature type="domain" description="N-acetyltransferase" evidence="3">
    <location>
        <begin position="4"/>
        <end position="174"/>
    </location>
</feature>
<name>A0ABU7IYF7_9FLAO</name>
<evidence type="ECO:0000313" key="4">
    <source>
        <dbReference type="EMBL" id="MEE1978027.1"/>
    </source>
</evidence>
<dbReference type="Pfam" id="PF00583">
    <property type="entry name" value="Acetyltransf_1"/>
    <property type="match status" value="1"/>
</dbReference>